<dbReference type="InterPro" id="IPR019734">
    <property type="entry name" value="TPR_rpt"/>
</dbReference>
<dbReference type="Pfam" id="PF13174">
    <property type="entry name" value="TPR_6"/>
    <property type="match status" value="1"/>
</dbReference>
<dbReference type="Proteomes" id="UP000319143">
    <property type="component" value="Unassembled WGS sequence"/>
</dbReference>
<dbReference type="InterPro" id="IPR051802">
    <property type="entry name" value="YfhM-like"/>
</dbReference>
<dbReference type="InterPro" id="IPR008930">
    <property type="entry name" value="Terpenoid_cyclase/PrenylTrfase"/>
</dbReference>
<dbReference type="Pfam" id="PF13432">
    <property type="entry name" value="TPR_16"/>
    <property type="match status" value="3"/>
</dbReference>
<evidence type="ECO:0000313" key="5">
    <source>
        <dbReference type="EMBL" id="TWU42711.1"/>
    </source>
</evidence>
<evidence type="ECO:0000256" key="1">
    <source>
        <dbReference type="ARBA" id="ARBA00010556"/>
    </source>
</evidence>
<dbReference type="PANTHER" id="PTHR40094">
    <property type="entry name" value="ALPHA-2-MACROGLOBULIN HOMOLOG"/>
    <property type="match status" value="1"/>
</dbReference>
<dbReference type="GO" id="GO:0004866">
    <property type="term" value="F:endopeptidase inhibitor activity"/>
    <property type="evidence" value="ECO:0007669"/>
    <property type="project" value="InterPro"/>
</dbReference>
<dbReference type="SUPFAM" id="SSF48239">
    <property type="entry name" value="Terpenoid cyclases/Protein prenyltransferases"/>
    <property type="match status" value="1"/>
</dbReference>
<dbReference type="Gene3D" id="1.50.10.20">
    <property type="match status" value="1"/>
</dbReference>
<dbReference type="InterPro" id="IPR011625">
    <property type="entry name" value="A2M_N_BRD"/>
</dbReference>
<reference evidence="5 6" key="1">
    <citation type="submission" date="2019-02" db="EMBL/GenBank/DDBJ databases">
        <title>Deep-cultivation of Planctomycetes and their phenomic and genomic characterization uncovers novel biology.</title>
        <authorList>
            <person name="Wiegand S."/>
            <person name="Jogler M."/>
            <person name="Boedeker C."/>
            <person name="Pinto D."/>
            <person name="Vollmers J."/>
            <person name="Rivas-Marin E."/>
            <person name="Kohn T."/>
            <person name="Peeters S.H."/>
            <person name="Heuer A."/>
            <person name="Rast P."/>
            <person name="Oberbeckmann S."/>
            <person name="Bunk B."/>
            <person name="Jeske O."/>
            <person name="Meyerdierks A."/>
            <person name="Storesund J.E."/>
            <person name="Kallscheuer N."/>
            <person name="Luecker S."/>
            <person name="Lage O.M."/>
            <person name="Pohl T."/>
            <person name="Merkel B.J."/>
            <person name="Hornburger P."/>
            <person name="Mueller R.-W."/>
            <person name="Bruemmer F."/>
            <person name="Labrenz M."/>
            <person name="Spormann A.M."/>
            <person name="Op Den Camp H."/>
            <person name="Overmann J."/>
            <person name="Amann R."/>
            <person name="Jetten M.S.M."/>
            <person name="Mascher T."/>
            <person name="Medema M.H."/>
            <person name="Devos D.P."/>
            <person name="Kaster A.-K."/>
            <person name="Ovreas L."/>
            <person name="Rohde M."/>
            <person name="Galperin M.Y."/>
            <person name="Jogler C."/>
        </authorList>
    </citation>
    <scope>NUCLEOTIDE SEQUENCE [LARGE SCALE GENOMIC DNA]</scope>
    <source>
        <strain evidence="5 6">Poly41</strain>
    </source>
</reference>
<dbReference type="RefSeq" id="WP_197231068.1">
    <property type="nucleotide sequence ID" value="NZ_SJPV01000001.1"/>
</dbReference>
<dbReference type="SMART" id="SM01359">
    <property type="entry name" value="A2M_N_2"/>
    <property type="match status" value="1"/>
</dbReference>
<dbReference type="Pfam" id="PF00207">
    <property type="entry name" value="A2M"/>
    <property type="match status" value="1"/>
</dbReference>
<dbReference type="InterPro" id="IPR011990">
    <property type="entry name" value="TPR-like_helical_dom_sf"/>
</dbReference>
<dbReference type="Gene3D" id="2.60.40.1930">
    <property type="match status" value="1"/>
</dbReference>
<feature type="domain" description="Alpha-2-macroglobulin" evidence="4">
    <location>
        <begin position="1455"/>
        <end position="1545"/>
    </location>
</feature>
<dbReference type="Pfam" id="PF07703">
    <property type="entry name" value="A2M_BRD"/>
    <property type="match status" value="1"/>
</dbReference>
<sequence length="2765" mass="305208">MPSARHSLFAFVAICGFVSLIGYEPVLGADALPAGGNDAASTCISSLPPTTPAIQDAMQSRAFDQACELIEAELAKEAVTDADHLRYLQGVALTEAKKYDEAIAAFERLEKDFPESDWISRSRFGRANVMVRQRQYIDAGVIYEAEAERLLSRDRKDELAKIYLEFADRYFEGLPAEDPSQAKQPDYAQALTYYSEAVKLGPTLAVRQQIEFRIARCQEELKQNAEADKSYQRFLDQYAEGESAGTEEMLVEVQFRLGSVQLGQGLNAAARRTWQDLLLEGKHKTTESATDAIQEFVARAEYEIAHTYGLPKTPTVGDLELAVAAAAKFLQNHPTHELAPKAEYEIAGGYFHHGRHQQAIEWLKKLIDNPAYQSSDQVPIARQALGNQFLAQEKFDQAISAWKAFLDKHPTDPKWPEVQKRIVDAEYAKGEYAAKQKQYDAARETWQTFLNKYPLDPRAASILLQFGKMKYDAGDAEHTEKVSAAVEAGQSAQSVELSEVSASLFETAIVDWRRVVSKYPKTSEASEASWLIGTTLEDQLGKLPEALKAYKETEGAFAAQAHSRITRLTTPQLQLVTERKFRSDEKPRIKLTTRNLEKVSVKAYRVDMTDYFRKMHLATGLEKLDIALIDPDQQFEHSIDGFAEYKQIDGDVEIAIDGPGVTAVTVSSEKLEATTMVVVSDIDMIVKSSRNELFLFAENMLEGKPAAGVSVLISDGSKVFAEEITGDDGVLQKNYDELKTVQDLRVFAVHQGHVASTVNNLNGLDFAVGLTPRGYLYTDRPAYRAGQLVNIKGIVRWVDQDRFTFAVGETFKLDLYDSRGLLLQSEDVALNAFGAITSNLLLPETTAEGDCRVHLHRVSAGEDDAVGALSFSTSFKVTEYKLEPIEISVDLEKSVYFRGETVKGVIELKYYYGTPLVGESVHYRLGNDGELLTAKTDSNGKIEIEFETQRLSESQVLPLTVEYRDRSLSATQMVYIATRGFAVTASSRRDVYLVGESFETQFQVADPAGDPVETKLEVEVFKQTTTPTGQGEKWVESHQVTTDSAEGFARQTLALDDNGIYKIRATGTDQFGNQVSGEHQVRISGDKDAIRLRILAERHSFKVGELAELNLHWREQPALALVTFEGASILSHQLVDLAQGNNTLKVPMSVDFAPNVYLSVAVMQRNQFHAAESEFQVAQSLQVTLTPDQNELTPGGEVSVEIEVADPQGKPVSAELSLALVQTNLLQSFQESQTAIDEFFRSGRRTRAVRQATSCTFDDRPTTRKISQFLLAESERRETLERETQELAIVGDFAVSQYSRAPQAQMGGYGMGGGGFGGGFGGMAPPVPNAPASMEPQSAVTSGRIVYGGAVNADAGQAGQMQMGRQSGSNRAMPSSSKTWAANLSSELNESPQDQTSLVLSTTSLGLPQQSQVSINGITSAGKFVTVNGRGQAEAEQLARSQGLQVLPATAYGETAFWDPVVVTDEQGKATVTITLPERSTAWRLRAKGINHGTLAGEASADVVTKKDLFGELKLPLAFTAGDSVQVPVEIHHSLDDARKVTVKLKATLGDKSTEQTQAVDVEGPAIQKLVFPVEIEAADQAVFELSVSADDGRSDQTTAVVAIRPYGFPVYATASGTSSQSTLAMLAFNEKLKAEESSLEILIGANVNRSLVRSVLGSGDVVFPCGLISTSPMERAVSDVLGGVSLQKMMGEVMQGNSPDSQTLSNRITSAVTVLISAQRQDGGWAWSGKPNQGDADSYLSARVMWALSEARAGGFLVPSPSFDKGKSFLQSSFTSTPQSNLERQTVLLHAMAVSGCGDFAFANRLYRERNRLSSAGLTHLALTLAAMNRKEMAAGLIDLIKIPFDSQPIAPADRSRMLPWTRNRVELQAMVLLAIEEIVPNHPQGAKGVEALMAARIGDRWPVEKSNGPAIAALARWYSIKRPGLETYRLTVSVNDQEIETLEMDPAQDPGRRIRVSGRLLRSDKPNRIEFSLQGRATFCYSAVLTGFVAAGEIESTTKEWSVSRSYEPAKRMFDGHEVPRGFDVVNGSYKSFTNPLTQLPVGQLAEVTLKPRRYVASSQRDQPADYLVLTEPIPAGCVVLSESVSGTFERFEIGPGQITFYLGDRQYPGDIHYTVVGYVPGRYRTPQSVLRSFYEPAHFAVSTEKELQVLGSEGISADEYRWTPDELYSLGQQAFEKQHYALAHQHLTTLFSSWQLDADKYKHCVEWLFAASLAENMHNDIVAYFEVLKEKYPEVEISFEDILRVAKSYQTLGEYERSYLVYRATIEGSFERESQVAGFLNARGEFVRSVQAMEKLLRDYPRESYIASAAYALAQETFRRAGSANQDQKMKATGLTRVHLIRSSIKMLDHFVTTWPLDPEADQASFALATALVDLEQFPAVIQRCKAYADRYPSSRLLDSFWYMIGYAHFELEQAEQALEMCRKVAAATFPVPATGATRRADNRWEAIYIMGQIYHSLGDAAKAIAEYTQVEERFADAAEAIDFFNRKQVEFDEVTTIKTDNPKTVELRFRNIDEVALKVYRIDLMKFGLMQRNLNRITAINLAGIKPHHEETVQLGDGKDYRDRTKTLSLPLEKEGAYLIVGRGGNLYASGLVLVSPLTLMVQEDVRSGRVRVSIKDASDDRFVSDVHVKVIGSANDQFVSGDTDLRGLMIADDIQGTSTVIAQRGADHYAFYRGKLPMQRVQAEDDPPMGEPFGGGEDPFDDLFGGEPAAQQAAPRGAKGKGTLRDNLLRQNWIFQNEKQQLYEGLLNNERSGIKSKEAY</sequence>
<dbReference type="Pfam" id="PF01835">
    <property type="entry name" value="MG2"/>
    <property type="match status" value="1"/>
</dbReference>
<accession>A0A5C6E548</accession>
<organism evidence="5 6">
    <name type="scientific">Novipirellula artificiosorum</name>
    <dbReference type="NCBI Taxonomy" id="2528016"/>
    <lineage>
        <taxon>Bacteria</taxon>
        <taxon>Pseudomonadati</taxon>
        <taxon>Planctomycetota</taxon>
        <taxon>Planctomycetia</taxon>
        <taxon>Pirellulales</taxon>
        <taxon>Pirellulaceae</taxon>
        <taxon>Novipirellula</taxon>
    </lineage>
</organism>
<feature type="region of interest" description="Disordered" evidence="2">
    <location>
        <begin position="2689"/>
        <end position="2727"/>
    </location>
</feature>
<dbReference type="Pfam" id="PF13181">
    <property type="entry name" value="TPR_8"/>
    <property type="match status" value="1"/>
</dbReference>
<feature type="domain" description="Alpha-2-macroglobulin bait region" evidence="3">
    <location>
        <begin position="1092"/>
        <end position="1228"/>
    </location>
</feature>
<name>A0A5C6E548_9BACT</name>
<dbReference type="SMART" id="SM01360">
    <property type="entry name" value="A2M"/>
    <property type="match status" value="1"/>
</dbReference>
<evidence type="ECO:0000256" key="2">
    <source>
        <dbReference type="SAM" id="MobiDB-lite"/>
    </source>
</evidence>
<evidence type="ECO:0000313" key="6">
    <source>
        <dbReference type="Proteomes" id="UP000319143"/>
    </source>
</evidence>
<dbReference type="SUPFAM" id="SSF48452">
    <property type="entry name" value="TPR-like"/>
    <property type="match status" value="1"/>
</dbReference>
<dbReference type="SMART" id="SM00028">
    <property type="entry name" value="TPR"/>
    <property type="match status" value="5"/>
</dbReference>
<keyword evidence="6" id="KW-1185">Reference proteome</keyword>
<evidence type="ECO:0000259" key="3">
    <source>
        <dbReference type="SMART" id="SM01359"/>
    </source>
</evidence>
<dbReference type="InterPro" id="IPR001599">
    <property type="entry name" value="Macroglobln_a2"/>
</dbReference>
<comment type="similarity">
    <text evidence="1">Belongs to the protease inhibitor I39 (alpha-2-macroglobulin) family. Bacterial alpha-2-macroglobulin subfamily.</text>
</comment>
<dbReference type="InterPro" id="IPR002890">
    <property type="entry name" value="MG2"/>
</dbReference>
<dbReference type="PANTHER" id="PTHR40094:SF1">
    <property type="entry name" value="UBIQUITIN DOMAIN-CONTAINING PROTEIN"/>
    <property type="match status" value="1"/>
</dbReference>
<evidence type="ECO:0000259" key="4">
    <source>
        <dbReference type="SMART" id="SM01360"/>
    </source>
</evidence>
<protein>
    <submittedName>
        <fullName evidence="5">Tol-pal system protein YbgF</fullName>
    </submittedName>
</protein>
<gene>
    <name evidence="5" type="ORF">Poly41_10110</name>
</gene>
<dbReference type="EMBL" id="SJPV01000001">
    <property type="protein sequence ID" value="TWU42711.1"/>
    <property type="molecule type" value="Genomic_DNA"/>
</dbReference>
<proteinExistence type="inferred from homology"/>
<comment type="caution">
    <text evidence="5">The sequence shown here is derived from an EMBL/GenBank/DDBJ whole genome shotgun (WGS) entry which is preliminary data.</text>
</comment>
<dbReference type="Gene3D" id="1.25.40.10">
    <property type="entry name" value="Tetratricopeptide repeat domain"/>
    <property type="match status" value="6"/>
</dbReference>